<sequence length="200" mass="22844">MMFTRAQVRKQKTSNSSSQRPRSSGGSSRHEEPTSSIGHRLVAKFFRPAHPFVPSANLFPLGIWARQGLISALFAKRWCTKSAMISFWVNVPVPSSPQPVQLDLKLDNVLLDYEGHVRIADFGMCKLQIYLDKTADSFCGTPDYMAPEIIKKHPLDTQYFDRVFTRERVRLTPIDKEILASMDQKQFHGFTYTNPHITLD</sequence>
<dbReference type="InterPro" id="IPR000719">
    <property type="entry name" value="Prot_kinase_dom"/>
</dbReference>
<keyword evidence="2" id="KW-0808">Transferase</keyword>
<keyword evidence="1" id="KW-0723">Serine/threonine-protein kinase</keyword>
<feature type="compositionally biased region" description="Low complexity" evidence="6">
    <location>
        <begin position="14"/>
        <end position="27"/>
    </location>
</feature>
<accession>B4IGF6</accession>
<evidence type="ECO:0000259" key="7">
    <source>
        <dbReference type="PROSITE" id="PS50011"/>
    </source>
</evidence>
<dbReference type="GO" id="GO:0005524">
    <property type="term" value="F:ATP binding"/>
    <property type="evidence" value="ECO:0007669"/>
    <property type="project" value="UniProtKB-KW"/>
</dbReference>
<dbReference type="Gene3D" id="1.10.510.10">
    <property type="entry name" value="Transferase(Phosphotransferase) domain 1"/>
    <property type="match status" value="1"/>
</dbReference>
<protein>
    <submittedName>
        <fullName evidence="8">GM11562</fullName>
    </submittedName>
</protein>
<keyword evidence="4" id="KW-0418">Kinase</keyword>
<evidence type="ECO:0000256" key="5">
    <source>
        <dbReference type="ARBA" id="ARBA00022840"/>
    </source>
</evidence>
<evidence type="ECO:0000313" key="8">
    <source>
        <dbReference type="EMBL" id="EDW48906.1"/>
    </source>
</evidence>
<dbReference type="GO" id="GO:0004674">
    <property type="term" value="F:protein serine/threonine kinase activity"/>
    <property type="evidence" value="ECO:0007669"/>
    <property type="project" value="UniProtKB-KW"/>
</dbReference>
<dbReference type="PROSITE" id="PS50011">
    <property type="entry name" value="PROTEIN_KINASE_DOM"/>
    <property type="match status" value="1"/>
</dbReference>
<organism evidence="9">
    <name type="scientific">Drosophila sechellia</name>
    <name type="common">Fruit fly</name>
    <dbReference type="NCBI Taxonomy" id="7238"/>
    <lineage>
        <taxon>Eukaryota</taxon>
        <taxon>Metazoa</taxon>
        <taxon>Ecdysozoa</taxon>
        <taxon>Arthropoda</taxon>
        <taxon>Hexapoda</taxon>
        <taxon>Insecta</taxon>
        <taxon>Pterygota</taxon>
        <taxon>Neoptera</taxon>
        <taxon>Endopterygota</taxon>
        <taxon>Diptera</taxon>
        <taxon>Brachycera</taxon>
        <taxon>Muscomorpha</taxon>
        <taxon>Ephydroidea</taxon>
        <taxon>Drosophilidae</taxon>
        <taxon>Drosophila</taxon>
        <taxon>Sophophora</taxon>
    </lineage>
</organism>
<evidence type="ECO:0000256" key="1">
    <source>
        <dbReference type="ARBA" id="ARBA00022527"/>
    </source>
</evidence>
<reference evidence="8 9" key="1">
    <citation type="journal article" date="2007" name="Nature">
        <title>Evolution of genes and genomes on the Drosophila phylogeny.</title>
        <authorList>
            <consortium name="Drosophila 12 Genomes Consortium"/>
            <person name="Clark A.G."/>
            <person name="Eisen M.B."/>
            <person name="Smith D.R."/>
            <person name="Bergman C.M."/>
            <person name="Oliver B."/>
            <person name="Markow T.A."/>
            <person name="Kaufman T.C."/>
            <person name="Kellis M."/>
            <person name="Gelbart W."/>
            <person name="Iyer V.N."/>
            <person name="Pollard D.A."/>
            <person name="Sackton T.B."/>
            <person name="Larracuente A.M."/>
            <person name="Singh N.D."/>
            <person name="Abad J.P."/>
            <person name="Abt D.N."/>
            <person name="Adryan B."/>
            <person name="Aguade M."/>
            <person name="Akashi H."/>
            <person name="Anderson W.W."/>
            <person name="Aquadro C.F."/>
            <person name="Ardell D.H."/>
            <person name="Arguello R."/>
            <person name="Artieri C.G."/>
            <person name="Barbash D.A."/>
            <person name="Barker D."/>
            <person name="Barsanti P."/>
            <person name="Batterham P."/>
            <person name="Batzoglou S."/>
            <person name="Begun D."/>
            <person name="Bhutkar A."/>
            <person name="Blanco E."/>
            <person name="Bosak S.A."/>
            <person name="Bradley R.K."/>
            <person name="Brand A.D."/>
            <person name="Brent M.R."/>
            <person name="Brooks A.N."/>
            <person name="Brown R.H."/>
            <person name="Butlin R.K."/>
            <person name="Caggese C."/>
            <person name="Calvi B.R."/>
            <person name="Bernardo de Carvalho A."/>
            <person name="Caspi A."/>
            <person name="Castrezana S."/>
            <person name="Celniker S.E."/>
            <person name="Chang J.L."/>
            <person name="Chapple C."/>
            <person name="Chatterji S."/>
            <person name="Chinwalla A."/>
            <person name="Civetta A."/>
            <person name="Clifton S.W."/>
            <person name="Comeron J.M."/>
            <person name="Costello J.C."/>
            <person name="Coyne J.A."/>
            <person name="Daub J."/>
            <person name="David R.G."/>
            <person name="Delcher A.L."/>
            <person name="Delehaunty K."/>
            <person name="Do C.B."/>
            <person name="Ebling H."/>
            <person name="Edwards K."/>
            <person name="Eickbush T."/>
            <person name="Evans J.D."/>
            <person name="Filipski A."/>
            <person name="Findeiss S."/>
            <person name="Freyhult E."/>
            <person name="Fulton L."/>
            <person name="Fulton R."/>
            <person name="Garcia A.C."/>
            <person name="Gardiner A."/>
            <person name="Garfield D.A."/>
            <person name="Garvin B.E."/>
            <person name="Gibson G."/>
            <person name="Gilbert D."/>
            <person name="Gnerre S."/>
            <person name="Godfrey J."/>
            <person name="Good R."/>
            <person name="Gotea V."/>
            <person name="Gravely B."/>
            <person name="Greenberg A.J."/>
            <person name="Griffiths-Jones S."/>
            <person name="Gross S."/>
            <person name="Guigo R."/>
            <person name="Gustafson E.A."/>
            <person name="Haerty W."/>
            <person name="Hahn M.W."/>
            <person name="Halligan D.L."/>
            <person name="Halpern A.L."/>
            <person name="Halter G.M."/>
            <person name="Han M.V."/>
            <person name="Heger A."/>
            <person name="Hillier L."/>
            <person name="Hinrichs A.S."/>
            <person name="Holmes I."/>
            <person name="Hoskins R.A."/>
            <person name="Hubisz M.J."/>
            <person name="Hultmark D."/>
            <person name="Huntley M.A."/>
            <person name="Jaffe D.B."/>
            <person name="Jagadeeshan S."/>
            <person name="Jeck W.R."/>
            <person name="Johnson J."/>
            <person name="Jones C.D."/>
            <person name="Jordan W.C."/>
            <person name="Karpen G.H."/>
            <person name="Kataoka E."/>
            <person name="Keightley P.D."/>
            <person name="Kheradpour P."/>
            <person name="Kirkness E.F."/>
            <person name="Koerich L.B."/>
            <person name="Kristiansen K."/>
            <person name="Kudrna D."/>
            <person name="Kulathinal R.J."/>
            <person name="Kumar S."/>
            <person name="Kwok R."/>
            <person name="Lander E."/>
            <person name="Langley C.H."/>
            <person name="Lapoint R."/>
            <person name="Lazzaro B.P."/>
            <person name="Lee S.J."/>
            <person name="Levesque L."/>
            <person name="Li R."/>
            <person name="Lin C.F."/>
            <person name="Lin M.F."/>
            <person name="Lindblad-Toh K."/>
            <person name="Llopart A."/>
            <person name="Long M."/>
            <person name="Low L."/>
            <person name="Lozovsky E."/>
            <person name="Lu J."/>
            <person name="Luo M."/>
            <person name="Machado C.A."/>
            <person name="Makalowski W."/>
            <person name="Marzo M."/>
            <person name="Matsuda M."/>
            <person name="Matzkin L."/>
            <person name="McAllister B."/>
            <person name="McBride C.S."/>
            <person name="McKernan B."/>
            <person name="McKernan K."/>
            <person name="Mendez-Lago M."/>
            <person name="Minx P."/>
            <person name="Mollenhauer M.U."/>
            <person name="Montooth K."/>
            <person name="Mount S.M."/>
            <person name="Mu X."/>
            <person name="Myers E."/>
            <person name="Negre B."/>
            <person name="Newfeld S."/>
            <person name="Nielsen R."/>
            <person name="Noor M.A."/>
            <person name="O'Grady P."/>
            <person name="Pachter L."/>
            <person name="Papaceit M."/>
            <person name="Parisi M.J."/>
            <person name="Parisi M."/>
            <person name="Parts L."/>
            <person name="Pedersen J.S."/>
            <person name="Pesole G."/>
            <person name="Phillippy A.M."/>
            <person name="Ponting C.P."/>
            <person name="Pop M."/>
            <person name="Porcelli D."/>
            <person name="Powell J.R."/>
            <person name="Prohaska S."/>
            <person name="Pruitt K."/>
            <person name="Puig M."/>
            <person name="Quesneville H."/>
            <person name="Ram K.R."/>
            <person name="Rand D."/>
            <person name="Rasmussen M.D."/>
            <person name="Reed L.K."/>
            <person name="Reenan R."/>
            <person name="Reily A."/>
            <person name="Remington K.A."/>
            <person name="Rieger T.T."/>
            <person name="Ritchie M.G."/>
            <person name="Robin C."/>
            <person name="Rogers Y.H."/>
            <person name="Rohde C."/>
            <person name="Rozas J."/>
            <person name="Rubenfield M.J."/>
            <person name="Ruiz A."/>
            <person name="Russo S."/>
            <person name="Salzberg S.L."/>
            <person name="Sanchez-Gracia A."/>
            <person name="Saranga D.J."/>
            <person name="Sato H."/>
            <person name="Schaeffer S.W."/>
            <person name="Schatz M.C."/>
            <person name="Schlenke T."/>
            <person name="Schwartz R."/>
            <person name="Segarra C."/>
            <person name="Singh R.S."/>
            <person name="Sirot L."/>
            <person name="Sirota M."/>
            <person name="Sisneros N.B."/>
            <person name="Smith C.D."/>
            <person name="Smith T.F."/>
            <person name="Spieth J."/>
            <person name="Stage D.E."/>
            <person name="Stark A."/>
            <person name="Stephan W."/>
            <person name="Strausberg R.L."/>
            <person name="Strempel S."/>
            <person name="Sturgill D."/>
            <person name="Sutton G."/>
            <person name="Sutton G.G."/>
            <person name="Tao W."/>
            <person name="Teichmann S."/>
            <person name="Tobari Y.N."/>
            <person name="Tomimura Y."/>
            <person name="Tsolas J.M."/>
            <person name="Valente V.L."/>
            <person name="Venter E."/>
            <person name="Venter J.C."/>
            <person name="Vicario S."/>
            <person name="Vieira F.G."/>
            <person name="Vilella A.J."/>
            <person name="Villasante A."/>
            <person name="Walenz B."/>
            <person name="Wang J."/>
            <person name="Wasserman M."/>
            <person name="Watts T."/>
            <person name="Wilson D."/>
            <person name="Wilson R.K."/>
            <person name="Wing R.A."/>
            <person name="Wolfner M.F."/>
            <person name="Wong A."/>
            <person name="Wong G.K."/>
            <person name="Wu C.I."/>
            <person name="Wu G."/>
            <person name="Yamamoto D."/>
            <person name="Yang H.P."/>
            <person name="Yang S.P."/>
            <person name="Yorke J.A."/>
            <person name="Yoshida K."/>
            <person name="Zdobnov E."/>
            <person name="Zhang P."/>
            <person name="Zhang Y."/>
            <person name="Zimin A.V."/>
            <person name="Baldwin J."/>
            <person name="Abdouelleil A."/>
            <person name="Abdulkadir J."/>
            <person name="Abebe A."/>
            <person name="Abera B."/>
            <person name="Abreu J."/>
            <person name="Acer S.C."/>
            <person name="Aftuck L."/>
            <person name="Alexander A."/>
            <person name="An P."/>
            <person name="Anderson E."/>
            <person name="Anderson S."/>
            <person name="Arachi H."/>
            <person name="Azer M."/>
            <person name="Bachantsang P."/>
            <person name="Barry A."/>
            <person name="Bayul T."/>
            <person name="Berlin A."/>
            <person name="Bessette D."/>
            <person name="Bloom T."/>
            <person name="Blye J."/>
            <person name="Boguslavskiy L."/>
            <person name="Bonnet C."/>
            <person name="Boukhgalter B."/>
            <person name="Bourzgui I."/>
            <person name="Brown A."/>
            <person name="Cahill P."/>
            <person name="Channer S."/>
            <person name="Cheshatsang Y."/>
            <person name="Chuda L."/>
            <person name="Citroen M."/>
            <person name="Collymore A."/>
            <person name="Cooke P."/>
            <person name="Costello M."/>
            <person name="D'Aco K."/>
            <person name="Daza R."/>
            <person name="De Haan G."/>
            <person name="DeGray S."/>
            <person name="DeMaso C."/>
            <person name="Dhargay N."/>
            <person name="Dooley K."/>
            <person name="Dooley E."/>
            <person name="Doricent M."/>
            <person name="Dorje P."/>
            <person name="Dorjee K."/>
            <person name="Dupes A."/>
            <person name="Elong R."/>
            <person name="Falk J."/>
            <person name="Farina A."/>
            <person name="Faro S."/>
            <person name="Ferguson D."/>
            <person name="Fisher S."/>
            <person name="Foley C.D."/>
            <person name="Franke A."/>
            <person name="Friedrich D."/>
            <person name="Gadbois L."/>
            <person name="Gearin G."/>
            <person name="Gearin C.R."/>
            <person name="Giannoukos G."/>
            <person name="Goode T."/>
            <person name="Graham J."/>
            <person name="Grandbois E."/>
            <person name="Grewal S."/>
            <person name="Gyaltsen K."/>
            <person name="Hafez N."/>
            <person name="Hagos B."/>
            <person name="Hall J."/>
            <person name="Henson C."/>
            <person name="Hollinger A."/>
            <person name="Honan T."/>
            <person name="Huard M.D."/>
            <person name="Hughes L."/>
            <person name="Hurhula B."/>
            <person name="Husby M.E."/>
            <person name="Kamat A."/>
            <person name="Kanga B."/>
            <person name="Kashin S."/>
            <person name="Khazanovich D."/>
            <person name="Kisner P."/>
            <person name="Lance K."/>
            <person name="Lara M."/>
            <person name="Lee W."/>
            <person name="Lennon N."/>
            <person name="Letendre F."/>
            <person name="LeVine R."/>
            <person name="Lipovsky A."/>
            <person name="Liu X."/>
            <person name="Liu J."/>
            <person name="Liu S."/>
            <person name="Lokyitsang T."/>
            <person name="Lokyitsang Y."/>
            <person name="Lubonja R."/>
            <person name="Lui A."/>
            <person name="MacDonald P."/>
            <person name="Magnisalis V."/>
            <person name="Maru K."/>
            <person name="Matthews C."/>
            <person name="McCusker W."/>
            <person name="McDonough S."/>
            <person name="Mehta T."/>
            <person name="Meldrim J."/>
            <person name="Meneus L."/>
            <person name="Mihai O."/>
            <person name="Mihalev A."/>
            <person name="Mihova T."/>
            <person name="Mittelman R."/>
            <person name="Mlenga V."/>
            <person name="Montmayeur A."/>
            <person name="Mulrain L."/>
            <person name="Navidi A."/>
            <person name="Naylor J."/>
            <person name="Negash T."/>
            <person name="Nguyen T."/>
            <person name="Nguyen N."/>
            <person name="Nicol R."/>
            <person name="Norbu C."/>
            <person name="Norbu N."/>
            <person name="Novod N."/>
            <person name="O'Neill B."/>
            <person name="Osman S."/>
            <person name="Markiewicz E."/>
            <person name="Oyono O.L."/>
            <person name="Patti C."/>
            <person name="Phunkhang P."/>
            <person name="Pierre F."/>
            <person name="Priest M."/>
            <person name="Raghuraman S."/>
            <person name="Rege F."/>
            <person name="Reyes R."/>
            <person name="Rise C."/>
            <person name="Rogov P."/>
            <person name="Ross K."/>
            <person name="Ryan E."/>
            <person name="Settipalli S."/>
            <person name="Shea T."/>
            <person name="Sherpa N."/>
            <person name="Shi L."/>
            <person name="Shih D."/>
            <person name="Sparrow T."/>
            <person name="Spaulding J."/>
            <person name="Stalker J."/>
            <person name="Stange-Thomann N."/>
            <person name="Stavropoulos S."/>
            <person name="Stone C."/>
            <person name="Strader C."/>
            <person name="Tesfaye S."/>
            <person name="Thomson T."/>
            <person name="Thoulutsang Y."/>
            <person name="Thoulutsang D."/>
            <person name="Topham K."/>
            <person name="Topping I."/>
            <person name="Tsamla T."/>
            <person name="Vassiliev H."/>
            <person name="Vo A."/>
            <person name="Wangchuk T."/>
            <person name="Wangdi T."/>
            <person name="Weiand M."/>
            <person name="Wilkinson J."/>
            <person name="Wilson A."/>
            <person name="Yadav S."/>
            <person name="Young G."/>
            <person name="Yu Q."/>
            <person name="Zembek L."/>
            <person name="Zhong D."/>
            <person name="Zimmer A."/>
            <person name="Zwirko Z."/>
            <person name="Jaffe D.B."/>
            <person name="Alvarez P."/>
            <person name="Brockman W."/>
            <person name="Butler J."/>
            <person name="Chin C."/>
            <person name="Gnerre S."/>
            <person name="Grabherr M."/>
            <person name="Kleber M."/>
            <person name="Mauceli E."/>
            <person name="MacCallum I."/>
        </authorList>
    </citation>
    <scope>NUCLEOTIDE SEQUENCE [LARGE SCALE GENOMIC DNA]</scope>
    <source>
        <strain evidence="9">Rob3c / Tucson 14021-0248.25</strain>
    </source>
</reference>
<dbReference type="Pfam" id="PF00069">
    <property type="entry name" value="Pkinase"/>
    <property type="match status" value="1"/>
</dbReference>
<evidence type="ECO:0000313" key="9">
    <source>
        <dbReference type="Proteomes" id="UP000001292"/>
    </source>
</evidence>
<name>B4IGF6_DROSE</name>
<dbReference type="InterPro" id="IPR011009">
    <property type="entry name" value="Kinase-like_dom_sf"/>
</dbReference>
<evidence type="ECO:0000256" key="2">
    <source>
        <dbReference type="ARBA" id="ARBA00022679"/>
    </source>
</evidence>
<dbReference type="SUPFAM" id="SSF56112">
    <property type="entry name" value="Protein kinase-like (PK-like)"/>
    <property type="match status" value="1"/>
</dbReference>
<dbReference type="STRING" id="7238.B4IGF6"/>
<keyword evidence="3" id="KW-0547">Nucleotide-binding</keyword>
<keyword evidence="5" id="KW-0067">ATP-binding</keyword>
<dbReference type="PANTHER" id="PTHR24351">
    <property type="entry name" value="RIBOSOMAL PROTEIN S6 KINASE"/>
    <property type="match status" value="1"/>
</dbReference>
<evidence type="ECO:0000256" key="3">
    <source>
        <dbReference type="ARBA" id="ARBA00022741"/>
    </source>
</evidence>
<evidence type="ECO:0000256" key="6">
    <source>
        <dbReference type="SAM" id="MobiDB-lite"/>
    </source>
</evidence>
<proteinExistence type="predicted"/>
<feature type="domain" description="Protein kinase" evidence="7">
    <location>
        <begin position="1"/>
        <end position="200"/>
    </location>
</feature>
<keyword evidence="9" id="KW-1185">Reference proteome</keyword>
<feature type="region of interest" description="Disordered" evidence="6">
    <location>
        <begin position="1"/>
        <end position="35"/>
    </location>
</feature>
<dbReference type="EMBL" id="CH480836">
    <property type="protein sequence ID" value="EDW48906.1"/>
    <property type="molecule type" value="Genomic_DNA"/>
</dbReference>
<dbReference type="Proteomes" id="UP000001292">
    <property type="component" value="Unassembled WGS sequence"/>
</dbReference>
<evidence type="ECO:0000256" key="4">
    <source>
        <dbReference type="ARBA" id="ARBA00022777"/>
    </source>
</evidence>
<gene>
    <name evidence="8" type="primary">Dsec\GM11562</name>
    <name evidence="8" type="ORF">Dsec_GM11562</name>
</gene>
<dbReference type="HOGENOM" id="CLU_1367520_0_0_1"/>
<dbReference type="AlphaFoldDB" id="B4IGF6"/>